<dbReference type="Proteomes" id="UP001233999">
    <property type="component" value="Unassembled WGS sequence"/>
</dbReference>
<sequence>RLRLASSRVIFCICLLIGQLATILLLPAHSRETSIPLLCGYDTLRSLPLPLNN</sequence>
<dbReference type="AlphaFoldDB" id="A0AAD8A9V9"/>
<dbReference type="EMBL" id="JASPKZ010002692">
    <property type="protein sequence ID" value="KAJ9595113.1"/>
    <property type="molecule type" value="Genomic_DNA"/>
</dbReference>
<protein>
    <submittedName>
        <fullName evidence="1">Uncharacterized protein</fullName>
    </submittedName>
</protein>
<feature type="non-terminal residue" evidence="1">
    <location>
        <position position="53"/>
    </location>
</feature>
<organism evidence="1 2">
    <name type="scientific">Diploptera punctata</name>
    <name type="common">Pacific beetle cockroach</name>
    <dbReference type="NCBI Taxonomy" id="6984"/>
    <lineage>
        <taxon>Eukaryota</taxon>
        <taxon>Metazoa</taxon>
        <taxon>Ecdysozoa</taxon>
        <taxon>Arthropoda</taxon>
        <taxon>Hexapoda</taxon>
        <taxon>Insecta</taxon>
        <taxon>Pterygota</taxon>
        <taxon>Neoptera</taxon>
        <taxon>Polyneoptera</taxon>
        <taxon>Dictyoptera</taxon>
        <taxon>Blattodea</taxon>
        <taxon>Blaberoidea</taxon>
        <taxon>Blaberidae</taxon>
        <taxon>Diplopterinae</taxon>
        <taxon>Diploptera</taxon>
    </lineage>
</organism>
<name>A0AAD8A9V9_DIPPU</name>
<comment type="caution">
    <text evidence="1">The sequence shown here is derived from an EMBL/GenBank/DDBJ whole genome shotgun (WGS) entry which is preliminary data.</text>
</comment>
<proteinExistence type="predicted"/>
<reference evidence="1" key="2">
    <citation type="submission" date="2023-05" db="EMBL/GenBank/DDBJ databases">
        <authorList>
            <person name="Fouks B."/>
        </authorList>
    </citation>
    <scope>NUCLEOTIDE SEQUENCE</scope>
    <source>
        <strain evidence="1">Stay&amp;Tobe</strain>
        <tissue evidence="1">Testes</tissue>
    </source>
</reference>
<feature type="non-terminal residue" evidence="1">
    <location>
        <position position="1"/>
    </location>
</feature>
<accession>A0AAD8A9V9</accession>
<gene>
    <name evidence="1" type="ORF">L9F63_013588</name>
</gene>
<evidence type="ECO:0000313" key="1">
    <source>
        <dbReference type="EMBL" id="KAJ9595113.1"/>
    </source>
</evidence>
<evidence type="ECO:0000313" key="2">
    <source>
        <dbReference type="Proteomes" id="UP001233999"/>
    </source>
</evidence>
<reference evidence="1" key="1">
    <citation type="journal article" date="2023" name="IScience">
        <title>Live-bearing cockroach genome reveals convergent evolutionary mechanisms linked to viviparity in insects and beyond.</title>
        <authorList>
            <person name="Fouks B."/>
            <person name="Harrison M.C."/>
            <person name="Mikhailova A.A."/>
            <person name="Marchal E."/>
            <person name="English S."/>
            <person name="Carruthers M."/>
            <person name="Jennings E.C."/>
            <person name="Chiamaka E.L."/>
            <person name="Frigard R.A."/>
            <person name="Pippel M."/>
            <person name="Attardo G.M."/>
            <person name="Benoit J.B."/>
            <person name="Bornberg-Bauer E."/>
            <person name="Tobe S.S."/>
        </authorList>
    </citation>
    <scope>NUCLEOTIDE SEQUENCE</scope>
    <source>
        <strain evidence="1">Stay&amp;Tobe</strain>
    </source>
</reference>
<keyword evidence="2" id="KW-1185">Reference proteome</keyword>